<dbReference type="AlphaFoldDB" id="C5LSF3"/>
<dbReference type="InterPro" id="IPR043128">
    <property type="entry name" value="Rev_trsase/Diguanyl_cyclase"/>
</dbReference>
<protein>
    <recommendedName>
        <fullName evidence="6">Integrase zinc-binding domain-containing protein</fullName>
    </recommendedName>
</protein>
<dbReference type="InterPro" id="IPR041588">
    <property type="entry name" value="Integrase_H2C2"/>
</dbReference>
<evidence type="ECO:0000313" key="7">
    <source>
        <dbReference type="EMBL" id="EER00194.1"/>
    </source>
</evidence>
<evidence type="ECO:0000256" key="2">
    <source>
        <dbReference type="ARBA" id="ARBA00022695"/>
    </source>
</evidence>
<evidence type="ECO:0000256" key="3">
    <source>
        <dbReference type="ARBA" id="ARBA00022722"/>
    </source>
</evidence>
<dbReference type="SUPFAM" id="SSF56672">
    <property type="entry name" value="DNA/RNA polymerases"/>
    <property type="match status" value="1"/>
</dbReference>
<dbReference type="Gene3D" id="3.30.70.270">
    <property type="match status" value="1"/>
</dbReference>
<dbReference type="PANTHER" id="PTHR37984:SF5">
    <property type="entry name" value="PROTEIN NYNRIN-LIKE"/>
    <property type="match status" value="1"/>
</dbReference>
<dbReference type="PANTHER" id="PTHR37984">
    <property type="entry name" value="PROTEIN CBG26694"/>
    <property type="match status" value="1"/>
</dbReference>
<dbReference type="InterPro" id="IPR021109">
    <property type="entry name" value="Peptidase_aspartic_dom_sf"/>
</dbReference>
<evidence type="ECO:0000256" key="4">
    <source>
        <dbReference type="ARBA" id="ARBA00022759"/>
    </source>
</evidence>
<dbReference type="Proteomes" id="UP000007800">
    <property type="component" value="Unassembled WGS sequence"/>
</dbReference>
<keyword evidence="4" id="KW-0255">Endonuclease</keyword>
<dbReference type="InterPro" id="IPR043502">
    <property type="entry name" value="DNA/RNA_pol_sf"/>
</dbReference>
<feature type="domain" description="Integrase zinc-binding" evidence="6">
    <location>
        <begin position="52"/>
        <end position="104"/>
    </location>
</feature>
<keyword evidence="3" id="KW-0540">Nuclease</keyword>
<dbReference type="GO" id="GO:0016779">
    <property type="term" value="F:nucleotidyltransferase activity"/>
    <property type="evidence" value="ECO:0007669"/>
    <property type="project" value="UniProtKB-KW"/>
</dbReference>
<evidence type="ECO:0000259" key="6">
    <source>
        <dbReference type="Pfam" id="PF17921"/>
    </source>
</evidence>
<dbReference type="InterPro" id="IPR012337">
    <property type="entry name" value="RNaseH-like_sf"/>
</dbReference>
<dbReference type="InterPro" id="IPR050951">
    <property type="entry name" value="Retrovirus_Pol_polyprotein"/>
</dbReference>
<dbReference type="Gene3D" id="2.40.70.10">
    <property type="entry name" value="Acid Proteases"/>
    <property type="match status" value="1"/>
</dbReference>
<gene>
    <name evidence="7" type="ORF">Pmar_PMAR017052</name>
</gene>
<dbReference type="GO" id="GO:0004519">
    <property type="term" value="F:endonuclease activity"/>
    <property type="evidence" value="ECO:0007669"/>
    <property type="project" value="UniProtKB-KW"/>
</dbReference>
<dbReference type="SUPFAM" id="SSF53098">
    <property type="entry name" value="Ribonuclease H-like"/>
    <property type="match status" value="1"/>
</dbReference>
<evidence type="ECO:0000313" key="8">
    <source>
        <dbReference type="Proteomes" id="UP000007800"/>
    </source>
</evidence>
<name>C5LSF3_PERM5</name>
<organism evidence="8">
    <name type="scientific">Perkinsus marinus (strain ATCC 50983 / TXsc)</name>
    <dbReference type="NCBI Taxonomy" id="423536"/>
    <lineage>
        <taxon>Eukaryota</taxon>
        <taxon>Sar</taxon>
        <taxon>Alveolata</taxon>
        <taxon>Perkinsozoa</taxon>
        <taxon>Perkinsea</taxon>
        <taxon>Perkinsida</taxon>
        <taxon>Perkinsidae</taxon>
        <taxon>Perkinsus</taxon>
    </lineage>
</organism>
<dbReference type="InterPro" id="IPR036397">
    <property type="entry name" value="RNaseH_sf"/>
</dbReference>
<dbReference type="Pfam" id="PF17921">
    <property type="entry name" value="Integrase_H2C2"/>
    <property type="match status" value="1"/>
</dbReference>
<accession>C5LSF3</accession>
<evidence type="ECO:0000256" key="5">
    <source>
        <dbReference type="SAM" id="MobiDB-lite"/>
    </source>
</evidence>
<dbReference type="GO" id="GO:0003676">
    <property type="term" value="F:nucleic acid binding"/>
    <property type="evidence" value="ECO:0007669"/>
    <property type="project" value="InterPro"/>
</dbReference>
<keyword evidence="2" id="KW-0548">Nucleotidyltransferase</keyword>
<keyword evidence="4" id="KW-0378">Hydrolase</keyword>
<dbReference type="EMBL" id="GG685191">
    <property type="protein sequence ID" value="EER00194.1"/>
    <property type="molecule type" value="Genomic_DNA"/>
</dbReference>
<evidence type="ECO:0000256" key="1">
    <source>
        <dbReference type="ARBA" id="ARBA00022679"/>
    </source>
</evidence>
<proteinExistence type="predicted"/>
<dbReference type="OrthoDB" id="9113925at2759"/>
<dbReference type="RefSeq" id="XP_002767476.1">
    <property type="nucleotide sequence ID" value="XM_002767430.1"/>
</dbReference>
<reference evidence="7 8" key="1">
    <citation type="submission" date="2008-07" db="EMBL/GenBank/DDBJ databases">
        <authorList>
            <person name="El-Sayed N."/>
            <person name="Caler E."/>
            <person name="Inman J."/>
            <person name="Amedeo P."/>
            <person name="Hass B."/>
            <person name="Wortman J."/>
        </authorList>
    </citation>
    <scope>NUCLEOTIDE SEQUENCE [LARGE SCALE GENOMIC DNA]</scope>
    <source>
        <strain evidence="8">ATCC 50983 / TXsc</strain>
    </source>
</reference>
<sequence length="993" mass="110053">MKGGKLRRLARICYVDQHGIVRRHPSPERLRHAEEDDDGVIYLGNSKYTSALIRVLSTIYHYKYMHLGSRRVCHLLQRRFYCKKMHRLISSSLRSCTSCTKARATRQLNYITNHVQDSLTTSLWQLVGIDEAGPYDRSTKPNDQKTDGNGPYYVLLVQDYVSGFTAARPMHDVKGGTVADAIHGVFCEHGSPSVVLSDHDRISLMSRPVRRVLQRHGTKQYVLPGYSQHLSFWERSHKDIADVVKAIRESRHLTERSHSAALAVGASKKALRTPRIDGAGRESAYYADAVSAIKEEQQASVGRERVEADVRGQAAGKGYDIDVMKIPLEHERFAGPTPELPYVGFKSDLQAACLFYGFGGRRAVIFVFRHLARSLRWEMVAALKTDEPTLEMVWTYLDKRYGMLETPQSAATRWEKVRQRPDESILDFYGRVRSEADVFRKTAGAVITEELVGAKLLNGLKEAIRSGLDLSYAHRLTYMKVDEIRDAAVYVEDRLSKGVRSIPTRTSKEDPKGKPSAGGGGSVTREARSVSAGGDGIVKCEYCLKNGFAKDAIKHTERNCWKNPANADRVPKWYKDKFSKGGGATSSAEVEQTSREKPRSFAVKAMSLQAFTARCWGPTSKGTKSGEDPRRYRTISVVIDTGADYTLVGLPTATALGLEVRSYACPEPVTSAAQGGSLLVVGESDALLSAVGLDGKETWFSLCVKVCRNLAEDIGPYALLLGVEAMHRMRATISLGERVFHCAELSAAWALRGFDSGAKPGGQVYQASVDESVSLAEEAIRERMQGWEWPEVTLELKPNAVRPKPRSPYRCGPTEQRAMELLVGGLIDSGVVEPVSKAQIDEEAMWVVSAFVVPKPSAKALVEASLDQESVSRFFRLVVDERALSWDRRADQAGKVLCYVDDILVWGRTEEECRAHMKAVSVALGMAGAETPIHKRQGPSLELDFVGMRLCQGFTDVIGQLSARGAKANTKLDWDEDMDFDWRGLVLTVTDAN</sequence>
<feature type="region of interest" description="Disordered" evidence="5">
    <location>
        <begin position="501"/>
        <end position="528"/>
    </location>
</feature>
<dbReference type="Gene3D" id="3.30.420.10">
    <property type="entry name" value="Ribonuclease H-like superfamily/Ribonuclease H"/>
    <property type="match status" value="1"/>
</dbReference>
<feature type="region of interest" description="Disordered" evidence="5">
    <location>
        <begin position="578"/>
        <end position="598"/>
    </location>
</feature>
<dbReference type="InParanoid" id="C5LSF3"/>
<dbReference type="GeneID" id="9049936"/>
<keyword evidence="1" id="KW-0808">Transferase</keyword>
<keyword evidence="8" id="KW-1185">Reference proteome</keyword>